<sequence>MTGEERLRSDVAQVGFGSNVIHFDGGIVYLFSDEVTVDLHMFGLSGVRLVQAAFAMALYSASTEERETVCCFLDFQDMRDLPKKTQ</sequence>
<accession>A0A803PYV5</accession>
<protein>
    <submittedName>
        <fullName evidence="1">Uncharacterized protein</fullName>
    </submittedName>
</protein>
<dbReference type="Proteomes" id="UP000596661">
    <property type="component" value="Chromosome 6"/>
</dbReference>
<dbReference type="AlphaFoldDB" id="A0A803PYV5"/>
<dbReference type="EnsemblPlants" id="evm.model.06.559">
    <property type="protein sequence ID" value="cds.evm.model.06.559"/>
    <property type="gene ID" value="evm.TU.06.559"/>
</dbReference>
<evidence type="ECO:0000313" key="1">
    <source>
        <dbReference type="EnsemblPlants" id="cds.evm.model.06.559"/>
    </source>
</evidence>
<evidence type="ECO:0000313" key="2">
    <source>
        <dbReference type="Proteomes" id="UP000596661"/>
    </source>
</evidence>
<organism evidence="1 2">
    <name type="scientific">Cannabis sativa</name>
    <name type="common">Hemp</name>
    <name type="synonym">Marijuana</name>
    <dbReference type="NCBI Taxonomy" id="3483"/>
    <lineage>
        <taxon>Eukaryota</taxon>
        <taxon>Viridiplantae</taxon>
        <taxon>Streptophyta</taxon>
        <taxon>Embryophyta</taxon>
        <taxon>Tracheophyta</taxon>
        <taxon>Spermatophyta</taxon>
        <taxon>Magnoliopsida</taxon>
        <taxon>eudicotyledons</taxon>
        <taxon>Gunneridae</taxon>
        <taxon>Pentapetalae</taxon>
        <taxon>rosids</taxon>
        <taxon>fabids</taxon>
        <taxon>Rosales</taxon>
        <taxon>Cannabaceae</taxon>
        <taxon>Cannabis</taxon>
    </lineage>
</organism>
<keyword evidence="2" id="KW-1185">Reference proteome</keyword>
<reference evidence="1" key="1">
    <citation type="submission" date="2018-11" db="EMBL/GenBank/DDBJ databases">
        <authorList>
            <person name="Grassa J C."/>
        </authorList>
    </citation>
    <scope>NUCLEOTIDE SEQUENCE [LARGE SCALE GENOMIC DNA]</scope>
</reference>
<name>A0A803PYV5_CANSA</name>
<reference evidence="1" key="2">
    <citation type="submission" date="2021-03" db="UniProtKB">
        <authorList>
            <consortium name="EnsemblPlants"/>
        </authorList>
    </citation>
    <scope>IDENTIFICATION</scope>
</reference>
<proteinExistence type="predicted"/>
<dbReference type="Gramene" id="evm.model.06.559">
    <property type="protein sequence ID" value="cds.evm.model.06.559"/>
    <property type="gene ID" value="evm.TU.06.559"/>
</dbReference>
<dbReference type="EMBL" id="UZAU01000568">
    <property type="status" value="NOT_ANNOTATED_CDS"/>
    <property type="molecule type" value="Genomic_DNA"/>
</dbReference>